<dbReference type="EMBL" id="KN847480">
    <property type="protein sequence ID" value="KIX02628.1"/>
    <property type="molecule type" value="Genomic_DNA"/>
</dbReference>
<keyword evidence="3" id="KW-1185">Reference proteome</keyword>
<dbReference type="Proteomes" id="UP000053617">
    <property type="component" value="Unassembled WGS sequence"/>
</dbReference>
<organism evidence="2 3">
    <name type="scientific">Rhinocladiella mackenziei CBS 650.93</name>
    <dbReference type="NCBI Taxonomy" id="1442369"/>
    <lineage>
        <taxon>Eukaryota</taxon>
        <taxon>Fungi</taxon>
        <taxon>Dikarya</taxon>
        <taxon>Ascomycota</taxon>
        <taxon>Pezizomycotina</taxon>
        <taxon>Eurotiomycetes</taxon>
        <taxon>Chaetothyriomycetidae</taxon>
        <taxon>Chaetothyriales</taxon>
        <taxon>Herpotrichiellaceae</taxon>
        <taxon>Rhinocladiella</taxon>
    </lineage>
</organism>
<evidence type="ECO:0000313" key="3">
    <source>
        <dbReference type="Proteomes" id="UP000053617"/>
    </source>
</evidence>
<feature type="compositionally biased region" description="Polar residues" evidence="1">
    <location>
        <begin position="36"/>
        <end position="45"/>
    </location>
</feature>
<gene>
    <name evidence="2" type="ORF">Z518_08570</name>
</gene>
<feature type="region of interest" description="Disordered" evidence="1">
    <location>
        <begin position="1"/>
        <end position="60"/>
    </location>
</feature>
<proteinExistence type="predicted"/>
<evidence type="ECO:0000313" key="2">
    <source>
        <dbReference type="EMBL" id="KIX02628.1"/>
    </source>
</evidence>
<protein>
    <submittedName>
        <fullName evidence="2">Uncharacterized protein</fullName>
    </submittedName>
</protein>
<feature type="compositionally biased region" description="Basic and acidic residues" evidence="1">
    <location>
        <begin position="1"/>
        <end position="12"/>
    </location>
</feature>
<dbReference type="RefSeq" id="XP_013269764.1">
    <property type="nucleotide sequence ID" value="XM_013414310.1"/>
</dbReference>
<dbReference type="VEuPathDB" id="FungiDB:Z518_08570"/>
<evidence type="ECO:0000256" key="1">
    <source>
        <dbReference type="SAM" id="MobiDB-lite"/>
    </source>
</evidence>
<name>A0A0D2GWM4_9EURO</name>
<accession>A0A0D2GWM4</accession>
<dbReference type="GeneID" id="25296641"/>
<sequence>MSLADSKAKSEANNDTSQNLQKPLRNDRSCPIQTHDPPSSLSVKPTETEEAAKMKVAAPKISARSLKKVEDINENQ</sequence>
<dbReference type="AlphaFoldDB" id="A0A0D2GWM4"/>
<dbReference type="HOGENOM" id="CLU_2655794_0_0_1"/>
<reference evidence="2 3" key="1">
    <citation type="submission" date="2015-01" db="EMBL/GenBank/DDBJ databases">
        <title>The Genome Sequence of Rhinocladiella mackenzie CBS 650.93.</title>
        <authorList>
            <consortium name="The Broad Institute Genomics Platform"/>
            <person name="Cuomo C."/>
            <person name="de Hoog S."/>
            <person name="Gorbushina A."/>
            <person name="Stielow B."/>
            <person name="Teixiera M."/>
            <person name="Abouelleil A."/>
            <person name="Chapman S.B."/>
            <person name="Priest M."/>
            <person name="Young S.K."/>
            <person name="Wortman J."/>
            <person name="Nusbaum C."/>
            <person name="Birren B."/>
        </authorList>
    </citation>
    <scope>NUCLEOTIDE SEQUENCE [LARGE SCALE GENOMIC DNA]</scope>
    <source>
        <strain evidence="2 3">CBS 650.93</strain>
    </source>
</reference>